<dbReference type="Proteomes" id="UP000186455">
    <property type="component" value="Unassembled WGS sequence"/>
</dbReference>
<dbReference type="EMBL" id="LFBV01000001">
    <property type="protein sequence ID" value="OKH95427.1"/>
    <property type="molecule type" value="Genomic_DNA"/>
</dbReference>
<gene>
    <name evidence="1" type="ORF">AB852_00775</name>
</gene>
<evidence type="ECO:0000313" key="1">
    <source>
        <dbReference type="EMBL" id="OKH95427.1"/>
    </source>
</evidence>
<dbReference type="STRING" id="1048205.AB852_00775"/>
<reference evidence="1 2" key="1">
    <citation type="submission" date="2015-06" db="EMBL/GenBank/DDBJ databases">
        <title>Cloning and characterization of the uncialamcin biosynthetic gene cluster.</title>
        <authorList>
            <person name="Yan X."/>
            <person name="Huang T."/>
            <person name="Ge H."/>
            <person name="Shen B."/>
        </authorList>
    </citation>
    <scope>NUCLEOTIDE SEQUENCE [LARGE SCALE GENOMIC DNA]</scope>
    <source>
        <strain evidence="1 2">DCA2648</strain>
    </source>
</reference>
<protein>
    <recommendedName>
        <fullName evidence="3">DUF3310 domain-containing protein</fullName>
    </recommendedName>
</protein>
<evidence type="ECO:0000313" key="2">
    <source>
        <dbReference type="Proteomes" id="UP000186455"/>
    </source>
</evidence>
<proteinExistence type="predicted"/>
<dbReference type="Pfam" id="PF11753">
    <property type="entry name" value="DUF3310"/>
    <property type="match status" value="1"/>
</dbReference>
<organism evidence="1 2">
    <name type="scientific">Streptomyces uncialis</name>
    <dbReference type="NCBI Taxonomy" id="1048205"/>
    <lineage>
        <taxon>Bacteria</taxon>
        <taxon>Bacillati</taxon>
        <taxon>Actinomycetota</taxon>
        <taxon>Actinomycetes</taxon>
        <taxon>Kitasatosporales</taxon>
        <taxon>Streptomycetaceae</taxon>
        <taxon>Streptomyces</taxon>
    </lineage>
</organism>
<accession>A0A1Q4VC74</accession>
<name>A0A1Q4VC74_9ACTN</name>
<keyword evidence="2" id="KW-1185">Reference proteome</keyword>
<sequence>MQLKFSVGDRVVVAEADGHEHQAVSNALLRGRRGQVTATNQGFPFPYTVSFVDGDPFSFAEHELELDPAGSLPSSDAAKVAETEAVSPAHYTSHPSGIECIEVTRHMNFPLGNAIKYIWRAGLKDTNPVPDLEKARRYIEIQIEIERTRETK</sequence>
<dbReference type="AlphaFoldDB" id="A0A1Q4VC74"/>
<evidence type="ECO:0008006" key="3">
    <source>
        <dbReference type="Google" id="ProtNLM"/>
    </source>
</evidence>
<dbReference type="InterPro" id="IPR021739">
    <property type="entry name" value="SaV-like"/>
</dbReference>
<comment type="caution">
    <text evidence="1">The sequence shown here is derived from an EMBL/GenBank/DDBJ whole genome shotgun (WGS) entry which is preliminary data.</text>
</comment>